<dbReference type="InterPro" id="IPR050534">
    <property type="entry name" value="Coronavir_polyprotein_1ab"/>
</dbReference>
<reference evidence="3" key="1">
    <citation type="submission" date="2023-04" db="EMBL/GenBank/DDBJ databases">
        <title>Ambrosiozyma monospora NBRC 1965.</title>
        <authorList>
            <person name="Ichikawa N."/>
            <person name="Sato H."/>
            <person name="Tonouchi N."/>
        </authorList>
    </citation>
    <scope>NUCLEOTIDE SEQUENCE</scope>
    <source>
        <strain evidence="3">NBRC 1965</strain>
    </source>
</reference>
<dbReference type="OrthoDB" id="6513042at2759"/>
<feature type="region of interest" description="Disordered" evidence="1">
    <location>
        <begin position="1"/>
        <end position="72"/>
    </location>
</feature>
<feature type="region of interest" description="Disordered" evidence="1">
    <location>
        <begin position="296"/>
        <end position="327"/>
    </location>
</feature>
<organism evidence="3 4">
    <name type="scientific">Ambrosiozyma monospora</name>
    <name type="common">Yeast</name>
    <name type="synonym">Endomycopsis monosporus</name>
    <dbReference type="NCBI Taxonomy" id="43982"/>
    <lineage>
        <taxon>Eukaryota</taxon>
        <taxon>Fungi</taxon>
        <taxon>Dikarya</taxon>
        <taxon>Ascomycota</taxon>
        <taxon>Saccharomycotina</taxon>
        <taxon>Pichiomycetes</taxon>
        <taxon>Pichiales</taxon>
        <taxon>Pichiaceae</taxon>
        <taxon>Ambrosiozyma</taxon>
    </lineage>
</organism>
<keyword evidence="4" id="KW-1185">Reference proteome</keyword>
<dbReference type="Proteomes" id="UP001165063">
    <property type="component" value="Unassembled WGS sequence"/>
</dbReference>
<gene>
    <name evidence="3" type="ORF">Amon01_000755500</name>
</gene>
<dbReference type="InterPro" id="IPR041677">
    <property type="entry name" value="DNA2/NAM7_AAA_11"/>
</dbReference>
<evidence type="ECO:0000313" key="3">
    <source>
        <dbReference type="EMBL" id="GMG55430.1"/>
    </source>
</evidence>
<comment type="caution">
    <text evidence="3">The sequence shown here is derived from an EMBL/GenBank/DDBJ whole genome shotgun (WGS) entry which is preliminary data.</text>
</comment>
<name>A0A9W7DIU2_AMBMO</name>
<dbReference type="InterPro" id="IPR027417">
    <property type="entry name" value="P-loop_NTPase"/>
</dbReference>
<dbReference type="PANTHER" id="PTHR43788">
    <property type="entry name" value="DNA2/NAM7 HELICASE FAMILY MEMBER"/>
    <property type="match status" value="1"/>
</dbReference>
<evidence type="ECO:0000259" key="2">
    <source>
        <dbReference type="Pfam" id="PF13086"/>
    </source>
</evidence>
<protein>
    <submittedName>
        <fullName evidence="3">Unnamed protein product</fullName>
    </submittedName>
</protein>
<dbReference type="AlphaFoldDB" id="A0A9W7DIU2"/>
<dbReference type="Pfam" id="PF13086">
    <property type="entry name" value="AAA_11"/>
    <property type="match status" value="1"/>
</dbReference>
<dbReference type="GO" id="GO:0043139">
    <property type="term" value="F:5'-3' DNA helicase activity"/>
    <property type="evidence" value="ECO:0007669"/>
    <property type="project" value="TreeGrafter"/>
</dbReference>
<feature type="domain" description="DNA2/NAM7 helicase helicase" evidence="2">
    <location>
        <begin position="371"/>
        <end position="479"/>
    </location>
</feature>
<proteinExistence type="predicted"/>
<feature type="compositionally biased region" description="Basic residues" evidence="1">
    <location>
        <begin position="1"/>
        <end position="61"/>
    </location>
</feature>
<dbReference type="PANTHER" id="PTHR43788:SF8">
    <property type="entry name" value="DNA-BINDING PROTEIN SMUBP-2"/>
    <property type="match status" value="1"/>
</dbReference>
<accession>A0A9W7DIU2</accession>
<dbReference type="Gene3D" id="3.40.50.300">
    <property type="entry name" value="P-loop containing nucleotide triphosphate hydrolases"/>
    <property type="match status" value="1"/>
</dbReference>
<evidence type="ECO:0000256" key="1">
    <source>
        <dbReference type="SAM" id="MobiDB-lite"/>
    </source>
</evidence>
<evidence type="ECO:0000313" key="4">
    <source>
        <dbReference type="Proteomes" id="UP001165063"/>
    </source>
</evidence>
<sequence>MKKKKKQDNKSKNMKKKKKQDNKSKNMKKKKKQDNKSKNMKKKKKQGNKSKNMKKKKKELTKKKEENSASKEEVKDLKPWLELEDKWERRDISDDNNLGGKQLLNDKISKEVIEFLSKQKELRLQFAALGKYYYYHMKNIALEEYMNGMFLTDFEFGPGKQTRNGELFEIIFKYHDMVEMYVGKNKRQLKINPFNKGQGFIVMRDNTCSVDVWFFSVSFIKINLEENKVSVFLKPYIYSNNFLPNECSSVYKVCPGSAIVTRCLGANDTSRSYTRIDYIPIESNISSTVDDKKKKRAKKKANDYFNNVDRGGNKDSRTTGGQTATPKPKKCFKKVYKPGHQRASWINKLLLGKYRSDKYIGSTDYPLIGEHLNESQKLAVDSALNQQFTLLKGPPGSGKTTTIHEMVLQLVAKGEFPILVVATSNLAVDNIAEKLMNGHKTNIVRVPAALEDYPPSHKLGPICLHNLIMDKLQEAEKKKYKIFIKGQFQFLTEDAYYELLNSTKALGGGILNNAQVVLTTSTCYGSIISSWC</sequence>
<dbReference type="SUPFAM" id="SSF52540">
    <property type="entry name" value="P-loop containing nucleoside triphosphate hydrolases"/>
    <property type="match status" value="1"/>
</dbReference>
<dbReference type="EMBL" id="BSXU01005668">
    <property type="protein sequence ID" value="GMG55430.1"/>
    <property type="molecule type" value="Genomic_DNA"/>
</dbReference>
<feature type="compositionally biased region" description="Basic and acidic residues" evidence="1">
    <location>
        <begin position="62"/>
        <end position="72"/>
    </location>
</feature>